<comment type="caution">
    <text evidence="1">The sequence shown here is derived from an EMBL/GenBank/DDBJ whole genome shotgun (WGS) entry which is preliminary data.</text>
</comment>
<dbReference type="AlphaFoldDB" id="A0AAD8LBA8"/>
<accession>A0AAD8LBA8</accession>
<proteinExistence type="predicted"/>
<gene>
    <name evidence="1" type="ORF">QVD17_03443</name>
</gene>
<protein>
    <submittedName>
        <fullName evidence="1">Uncharacterized protein</fullName>
    </submittedName>
</protein>
<sequence length="89" mass="10373">MKAIDSLRKEFQSVLKNTGLIYNKTSNYNAYSYDESLVRAVICSGLYPGVCSVMYKDNSLSLKKQWKMVRCFYIRNPLMHVILKYHTHG</sequence>
<organism evidence="1 2">
    <name type="scientific">Tagetes erecta</name>
    <name type="common">African marigold</name>
    <dbReference type="NCBI Taxonomy" id="13708"/>
    <lineage>
        <taxon>Eukaryota</taxon>
        <taxon>Viridiplantae</taxon>
        <taxon>Streptophyta</taxon>
        <taxon>Embryophyta</taxon>
        <taxon>Tracheophyta</taxon>
        <taxon>Spermatophyta</taxon>
        <taxon>Magnoliopsida</taxon>
        <taxon>eudicotyledons</taxon>
        <taxon>Gunneridae</taxon>
        <taxon>Pentapetalae</taxon>
        <taxon>asterids</taxon>
        <taxon>campanulids</taxon>
        <taxon>Asterales</taxon>
        <taxon>Asteraceae</taxon>
        <taxon>Asteroideae</taxon>
        <taxon>Heliantheae alliance</taxon>
        <taxon>Tageteae</taxon>
        <taxon>Tagetes</taxon>
    </lineage>
</organism>
<evidence type="ECO:0000313" key="1">
    <source>
        <dbReference type="EMBL" id="KAK1437649.1"/>
    </source>
</evidence>
<evidence type="ECO:0000313" key="2">
    <source>
        <dbReference type="Proteomes" id="UP001229421"/>
    </source>
</evidence>
<name>A0AAD8LBA8_TARER</name>
<keyword evidence="2" id="KW-1185">Reference proteome</keyword>
<dbReference type="Proteomes" id="UP001229421">
    <property type="component" value="Unassembled WGS sequence"/>
</dbReference>
<dbReference type="EMBL" id="JAUHHV010000001">
    <property type="protein sequence ID" value="KAK1437649.1"/>
    <property type="molecule type" value="Genomic_DNA"/>
</dbReference>
<reference evidence="1" key="1">
    <citation type="journal article" date="2023" name="bioRxiv">
        <title>Improved chromosome-level genome assembly for marigold (Tagetes erecta).</title>
        <authorList>
            <person name="Jiang F."/>
            <person name="Yuan L."/>
            <person name="Wang S."/>
            <person name="Wang H."/>
            <person name="Xu D."/>
            <person name="Wang A."/>
            <person name="Fan W."/>
        </authorList>
    </citation>
    <scope>NUCLEOTIDE SEQUENCE</scope>
    <source>
        <strain evidence="1">WSJ</strain>
        <tissue evidence="1">Leaf</tissue>
    </source>
</reference>